<proteinExistence type="predicted"/>
<feature type="signal peptide" evidence="1">
    <location>
        <begin position="1"/>
        <end position="20"/>
    </location>
</feature>
<evidence type="ECO:0000256" key="1">
    <source>
        <dbReference type="SAM" id="SignalP"/>
    </source>
</evidence>
<organism evidence="3 4">
    <name type="scientific">Neonectria punicea</name>
    <dbReference type="NCBI Taxonomy" id="979145"/>
    <lineage>
        <taxon>Eukaryota</taxon>
        <taxon>Fungi</taxon>
        <taxon>Dikarya</taxon>
        <taxon>Ascomycota</taxon>
        <taxon>Pezizomycotina</taxon>
        <taxon>Sordariomycetes</taxon>
        <taxon>Hypocreomycetidae</taxon>
        <taxon>Hypocreales</taxon>
        <taxon>Nectriaceae</taxon>
        <taxon>Neonectria</taxon>
    </lineage>
</organism>
<comment type="caution">
    <text evidence="3">The sequence shown here is derived from an EMBL/GenBank/DDBJ whole genome shotgun (WGS) entry which is preliminary data.</text>
</comment>
<name>A0ABR1HMY9_9HYPO</name>
<feature type="chain" id="PRO_5045358104" description="Apple domain-containing protein" evidence="1">
    <location>
        <begin position="21"/>
        <end position="280"/>
    </location>
</feature>
<evidence type="ECO:0000259" key="2">
    <source>
        <dbReference type="PROSITE" id="PS50948"/>
    </source>
</evidence>
<dbReference type="SUPFAM" id="SSF57414">
    <property type="entry name" value="Hairpin loop containing domain-like"/>
    <property type="match status" value="1"/>
</dbReference>
<keyword evidence="1" id="KW-0732">Signal</keyword>
<dbReference type="InterPro" id="IPR003609">
    <property type="entry name" value="Pan_app"/>
</dbReference>
<reference evidence="3 4" key="1">
    <citation type="journal article" date="2025" name="Microbiol. Resour. Announc.">
        <title>Draft genome sequences for Neonectria magnoliae and Neonectria punicea, canker pathogens of Liriodendron tulipifera and Acer saccharum in West Virginia.</title>
        <authorList>
            <person name="Petronek H.M."/>
            <person name="Kasson M.T."/>
            <person name="Metheny A.M."/>
            <person name="Stauder C.M."/>
            <person name="Lovett B."/>
            <person name="Lynch S.C."/>
            <person name="Garnas J.R."/>
            <person name="Kasson L.R."/>
            <person name="Stajich J.E."/>
        </authorList>
    </citation>
    <scope>NUCLEOTIDE SEQUENCE [LARGE SCALE GENOMIC DNA]</scope>
    <source>
        <strain evidence="3 4">NRRL 64653</strain>
    </source>
</reference>
<accession>A0ABR1HMY9</accession>
<evidence type="ECO:0000313" key="3">
    <source>
        <dbReference type="EMBL" id="KAK7422517.1"/>
    </source>
</evidence>
<dbReference type="Pfam" id="PF00024">
    <property type="entry name" value="PAN_1"/>
    <property type="match status" value="1"/>
</dbReference>
<evidence type="ECO:0000313" key="4">
    <source>
        <dbReference type="Proteomes" id="UP001498476"/>
    </source>
</evidence>
<protein>
    <recommendedName>
        <fullName evidence="2">Apple domain-containing protein</fullName>
    </recommendedName>
</protein>
<sequence length="280" mass="30860">MALFKILAVVAALSLTGVDAGGAPLCNAIKPKPTKDFSCGARGYVDDTKGQLGAPSIQPGAEGCANHCEKTDKCTSFMYREGGMCQLYQGDFKKFGFKEHESFSFWYEMGCFRCSKDGTVFEMDFEGDIGTWQLHKDTRDSFSFDLKAEGAAGSKTALRILEDTDSGHARVEYTIPIELQAGTNYAFGISLKNSRYDLGTDWTLLATDLLTLHLKKDGVSILETKPSNPEDLTHDWIQFTSLFATGQDQGGPVILSIEIQTTGVALEWYFDDIYIKKVDI</sequence>
<dbReference type="Gene3D" id="3.50.4.10">
    <property type="entry name" value="Hepatocyte Growth Factor"/>
    <property type="match status" value="1"/>
</dbReference>
<dbReference type="EMBL" id="JAZAVJ010000015">
    <property type="protein sequence ID" value="KAK7422517.1"/>
    <property type="molecule type" value="Genomic_DNA"/>
</dbReference>
<dbReference type="Gene3D" id="2.60.120.260">
    <property type="entry name" value="Galactose-binding domain-like"/>
    <property type="match status" value="1"/>
</dbReference>
<gene>
    <name evidence="3" type="ORF">QQX98_001529</name>
</gene>
<dbReference type="PROSITE" id="PS50948">
    <property type="entry name" value="PAN"/>
    <property type="match status" value="1"/>
</dbReference>
<dbReference type="Proteomes" id="UP001498476">
    <property type="component" value="Unassembled WGS sequence"/>
</dbReference>
<keyword evidence="4" id="KW-1185">Reference proteome</keyword>
<feature type="domain" description="Apple" evidence="2">
    <location>
        <begin position="39"/>
        <end position="111"/>
    </location>
</feature>